<dbReference type="AlphaFoldDB" id="A0A177WV10"/>
<dbReference type="VEuPathDB" id="FungiDB:BDEG_26653"/>
<dbReference type="InterPro" id="IPR002678">
    <property type="entry name" value="DUF34/NIF3"/>
</dbReference>
<dbReference type="Proteomes" id="UP000077115">
    <property type="component" value="Unassembled WGS sequence"/>
</dbReference>
<dbReference type="Pfam" id="PF01784">
    <property type="entry name" value="DUF34_NIF3"/>
    <property type="match status" value="1"/>
</dbReference>
<organism evidence="3 4">
    <name type="scientific">Batrachochytrium dendrobatidis (strain JEL423)</name>
    <dbReference type="NCBI Taxonomy" id="403673"/>
    <lineage>
        <taxon>Eukaryota</taxon>
        <taxon>Fungi</taxon>
        <taxon>Fungi incertae sedis</taxon>
        <taxon>Chytridiomycota</taxon>
        <taxon>Chytridiomycota incertae sedis</taxon>
        <taxon>Chytridiomycetes</taxon>
        <taxon>Rhizophydiales</taxon>
        <taxon>Rhizophydiales incertae sedis</taxon>
        <taxon>Batrachochytrium</taxon>
    </lineage>
</organism>
<dbReference type="GO" id="GO:0046872">
    <property type="term" value="F:metal ion binding"/>
    <property type="evidence" value="ECO:0007669"/>
    <property type="project" value="UniProtKB-KW"/>
</dbReference>
<reference evidence="3 4" key="2">
    <citation type="submission" date="2016-05" db="EMBL/GenBank/DDBJ databases">
        <title>Lineage-specific infection strategies underlie the spectrum of fungal disease in amphibians.</title>
        <authorList>
            <person name="Cuomo C.A."/>
            <person name="Farrer R.A."/>
            <person name="James T."/>
            <person name="Longcore J."/>
            <person name="Birren B."/>
        </authorList>
    </citation>
    <scope>NUCLEOTIDE SEQUENCE [LARGE SCALE GENOMIC DNA]</scope>
    <source>
        <strain evidence="3 4">JEL423</strain>
    </source>
</reference>
<proteinExistence type="inferred from homology"/>
<feature type="binding site" evidence="2">
    <location>
        <position position="244"/>
    </location>
    <ligand>
        <name>a divalent metal cation</name>
        <dbReference type="ChEBI" id="CHEBI:60240"/>
        <label>1</label>
    </ligand>
</feature>
<dbReference type="Gene3D" id="3.40.1390.30">
    <property type="entry name" value="NIF3 (NGG1p interacting factor 3)-like"/>
    <property type="match status" value="1"/>
</dbReference>
<dbReference type="STRING" id="403673.A0A177WV10"/>
<dbReference type="SUPFAM" id="SSF102705">
    <property type="entry name" value="NIF3 (NGG1p interacting factor 3)-like"/>
    <property type="match status" value="1"/>
</dbReference>
<dbReference type="NCBIfam" id="TIGR00486">
    <property type="entry name" value="YbgI_SA1388"/>
    <property type="match status" value="1"/>
</dbReference>
<dbReference type="OrthoDB" id="3345469at2759"/>
<dbReference type="PANTHER" id="PTHR13799">
    <property type="entry name" value="NGG1 INTERACTING FACTOR 3"/>
    <property type="match status" value="1"/>
</dbReference>
<dbReference type="InterPro" id="IPR036069">
    <property type="entry name" value="DUF34/NIF3_sf"/>
</dbReference>
<accession>A0A177WV10</accession>
<feature type="binding site" evidence="2">
    <location>
        <position position="113"/>
    </location>
    <ligand>
        <name>a divalent metal cation</name>
        <dbReference type="ChEBI" id="CHEBI:60240"/>
        <label>1</label>
    </ligand>
</feature>
<evidence type="ECO:0000256" key="1">
    <source>
        <dbReference type="ARBA" id="ARBA00006964"/>
    </source>
</evidence>
<keyword evidence="2" id="KW-0479">Metal-binding</keyword>
<dbReference type="GO" id="GO:0005739">
    <property type="term" value="C:mitochondrion"/>
    <property type="evidence" value="ECO:0007669"/>
    <property type="project" value="TreeGrafter"/>
</dbReference>
<dbReference type="EMBL" id="DS022309">
    <property type="protein sequence ID" value="OAJ43281.1"/>
    <property type="molecule type" value="Genomic_DNA"/>
</dbReference>
<dbReference type="eggNOG" id="KOG4131">
    <property type="taxonomic scope" value="Eukaryota"/>
</dbReference>
<evidence type="ECO:0000313" key="4">
    <source>
        <dbReference type="Proteomes" id="UP000077115"/>
    </source>
</evidence>
<name>A0A177WV10_BATDL</name>
<protein>
    <submittedName>
        <fullName evidence="3">YbgI/family dinuclear metal center protein</fullName>
    </submittedName>
</protein>
<gene>
    <name evidence="3" type="ORF">BDEG_26653</name>
</gene>
<evidence type="ECO:0000256" key="2">
    <source>
        <dbReference type="PIRSR" id="PIRSR602678-1"/>
    </source>
</evidence>
<feature type="binding site" evidence="2">
    <location>
        <position position="240"/>
    </location>
    <ligand>
        <name>a divalent metal cation</name>
        <dbReference type="ChEBI" id="CHEBI:60240"/>
        <label>1</label>
    </ligand>
</feature>
<sequence length="289" mass="31343">MMKRTPSLLQRVMRSMEKIAPLSLSEAAWDNTGLLLEAPFPRPNASKVFLTIDLTQEVLEEAIQDPAVGVIVAYHPALFKPFKRLCLNDDRQSIALKCAATGISIYSPHTALDSCVGGINDWLSRGLGKGRTVPISVNVNPPPGQDGCGVGRLHTLDTPVSLDEVVRRVKSHLNLNHLRLARAADYRTDTKLVSTIAICAGSGFSVLDGVTADVYFTGEMSHHEVLGGVSKGINVILCEHTNTERGYLSQVLQARLLSLLKVDLGLDVEADVHIDVTVSKCDQDPFVIV</sequence>
<dbReference type="PANTHER" id="PTHR13799:SF13">
    <property type="entry name" value="NIF3-LIKE PROTEIN 1"/>
    <property type="match status" value="1"/>
</dbReference>
<reference evidence="3 4" key="1">
    <citation type="submission" date="2006-10" db="EMBL/GenBank/DDBJ databases">
        <title>The Genome Sequence of Batrachochytrium dendrobatidis JEL423.</title>
        <authorList>
            <consortium name="The Broad Institute Genome Sequencing Platform"/>
            <person name="Birren B."/>
            <person name="Lander E."/>
            <person name="Galagan J."/>
            <person name="Cuomo C."/>
            <person name="Devon K."/>
            <person name="Jaffe D."/>
            <person name="Butler J."/>
            <person name="Alvarez P."/>
            <person name="Gnerre S."/>
            <person name="Grabherr M."/>
            <person name="Kleber M."/>
            <person name="Mauceli E."/>
            <person name="Brockman W."/>
            <person name="Young S."/>
            <person name="LaButti K."/>
            <person name="Sykes S."/>
            <person name="DeCaprio D."/>
            <person name="Crawford M."/>
            <person name="Koehrsen M."/>
            <person name="Engels R."/>
            <person name="Montgomery P."/>
            <person name="Pearson M."/>
            <person name="Howarth C."/>
            <person name="Larson L."/>
            <person name="White J."/>
            <person name="O'Leary S."/>
            <person name="Kodira C."/>
            <person name="Zeng Q."/>
            <person name="Yandava C."/>
            <person name="Alvarado L."/>
            <person name="Longcore J."/>
            <person name="James T."/>
        </authorList>
    </citation>
    <scope>NUCLEOTIDE SEQUENCE [LARGE SCALE GENOMIC DNA]</scope>
    <source>
        <strain evidence="3 4">JEL423</strain>
    </source>
</reference>
<comment type="similarity">
    <text evidence="1">Belongs to the GTP cyclohydrolase I type 2/NIF3 family.</text>
</comment>
<evidence type="ECO:0000313" key="3">
    <source>
        <dbReference type="EMBL" id="OAJ43281.1"/>
    </source>
</evidence>
<dbReference type="FunFam" id="3.40.1390.30:FF:000001">
    <property type="entry name" value="GTP cyclohydrolase 1 type 2"/>
    <property type="match status" value="1"/>
</dbReference>
<feature type="binding site" evidence="2">
    <location>
        <position position="75"/>
    </location>
    <ligand>
        <name>a divalent metal cation</name>
        <dbReference type="ChEBI" id="CHEBI:60240"/>
        <label>1</label>
    </ligand>
</feature>